<name>A0AAD9URK0_ACRCE</name>
<evidence type="ECO:0000256" key="4">
    <source>
        <dbReference type="ARBA" id="ARBA00023180"/>
    </source>
</evidence>
<keyword evidence="5" id="KW-0393">Immunoglobulin domain</keyword>
<keyword evidence="9" id="KW-1185">Reference proteome</keyword>
<organism evidence="8 9">
    <name type="scientific">Acropora cervicornis</name>
    <name type="common">Staghorn coral</name>
    <dbReference type="NCBI Taxonomy" id="6130"/>
    <lineage>
        <taxon>Eukaryota</taxon>
        <taxon>Metazoa</taxon>
        <taxon>Cnidaria</taxon>
        <taxon>Anthozoa</taxon>
        <taxon>Hexacorallia</taxon>
        <taxon>Scleractinia</taxon>
        <taxon>Astrocoeniina</taxon>
        <taxon>Acroporidae</taxon>
        <taxon>Acropora</taxon>
    </lineage>
</organism>
<proteinExistence type="predicted"/>
<feature type="chain" id="PRO_5042287405" description="Ig-like domain-containing protein" evidence="6">
    <location>
        <begin position="28"/>
        <end position="339"/>
    </location>
</feature>
<dbReference type="EMBL" id="JARQWQ010000193">
    <property type="protein sequence ID" value="KAK2547306.1"/>
    <property type="molecule type" value="Genomic_DNA"/>
</dbReference>
<comment type="subcellular location">
    <subcellularLocation>
        <location evidence="1">Membrane</location>
        <topology evidence="1">Single-pass type I membrane protein</topology>
    </subcellularLocation>
</comment>
<reference evidence="8" key="2">
    <citation type="journal article" date="2023" name="Science">
        <title>Genomic signatures of disease resistance in endangered staghorn corals.</title>
        <authorList>
            <person name="Vollmer S.V."/>
            <person name="Selwyn J.D."/>
            <person name="Despard B.A."/>
            <person name="Roesel C.L."/>
        </authorList>
    </citation>
    <scope>NUCLEOTIDE SEQUENCE</scope>
    <source>
        <strain evidence="8">K2</strain>
    </source>
</reference>
<gene>
    <name evidence="8" type="ORF">P5673_032806</name>
</gene>
<dbReference type="Proteomes" id="UP001249851">
    <property type="component" value="Unassembled WGS sequence"/>
</dbReference>
<dbReference type="InterPro" id="IPR007110">
    <property type="entry name" value="Ig-like_dom"/>
</dbReference>
<dbReference type="PANTHER" id="PTHR11640">
    <property type="entry name" value="NEPHRIN"/>
    <property type="match status" value="1"/>
</dbReference>
<keyword evidence="4" id="KW-0325">Glycoprotein</keyword>
<keyword evidence="3" id="KW-1015">Disulfide bond</keyword>
<evidence type="ECO:0000313" key="9">
    <source>
        <dbReference type="Proteomes" id="UP001249851"/>
    </source>
</evidence>
<protein>
    <recommendedName>
        <fullName evidence="7">Ig-like domain-containing protein</fullName>
    </recommendedName>
</protein>
<dbReference type="Pfam" id="PF13927">
    <property type="entry name" value="Ig_3"/>
    <property type="match status" value="1"/>
</dbReference>
<dbReference type="GO" id="GO:0098609">
    <property type="term" value="P:cell-cell adhesion"/>
    <property type="evidence" value="ECO:0007669"/>
    <property type="project" value="TreeGrafter"/>
</dbReference>
<accession>A0AAD9URK0</accession>
<dbReference type="PANTHER" id="PTHR11640:SF164">
    <property type="entry name" value="MAM DOMAIN-CONTAINING GLYCOSYLPHOSPHATIDYLINOSITOL ANCHOR PROTEIN 1"/>
    <property type="match status" value="1"/>
</dbReference>
<evidence type="ECO:0000259" key="7">
    <source>
        <dbReference type="PROSITE" id="PS50835"/>
    </source>
</evidence>
<dbReference type="GO" id="GO:0005911">
    <property type="term" value="C:cell-cell junction"/>
    <property type="evidence" value="ECO:0007669"/>
    <property type="project" value="TreeGrafter"/>
</dbReference>
<dbReference type="InterPro" id="IPR036179">
    <property type="entry name" value="Ig-like_dom_sf"/>
</dbReference>
<evidence type="ECO:0000256" key="1">
    <source>
        <dbReference type="ARBA" id="ARBA00004479"/>
    </source>
</evidence>
<dbReference type="AlphaFoldDB" id="A0AAD9URK0"/>
<feature type="domain" description="Ig-like" evidence="7">
    <location>
        <begin position="259"/>
        <end position="333"/>
    </location>
</feature>
<dbReference type="InterPro" id="IPR051275">
    <property type="entry name" value="Cell_adhesion_signaling"/>
</dbReference>
<keyword evidence="6" id="KW-0732">Signal</keyword>
<dbReference type="PROSITE" id="PS50835">
    <property type="entry name" value="IG_LIKE"/>
    <property type="match status" value="1"/>
</dbReference>
<evidence type="ECO:0000256" key="3">
    <source>
        <dbReference type="ARBA" id="ARBA00023157"/>
    </source>
</evidence>
<comment type="caution">
    <text evidence="8">The sequence shown here is derived from an EMBL/GenBank/DDBJ whole genome shotgun (WGS) entry which is preliminary data.</text>
</comment>
<dbReference type="GO" id="GO:0050839">
    <property type="term" value="F:cell adhesion molecule binding"/>
    <property type="evidence" value="ECO:0007669"/>
    <property type="project" value="TreeGrafter"/>
</dbReference>
<evidence type="ECO:0000256" key="5">
    <source>
        <dbReference type="ARBA" id="ARBA00023319"/>
    </source>
</evidence>
<dbReference type="SUPFAM" id="SSF48726">
    <property type="entry name" value="Immunoglobulin"/>
    <property type="match status" value="2"/>
</dbReference>
<keyword evidence="2" id="KW-0472">Membrane</keyword>
<evidence type="ECO:0000313" key="8">
    <source>
        <dbReference type="EMBL" id="KAK2547306.1"/>
    </source>
</evidence>
<dbReference type="Gene3D" id="2.60.40.10">
    <property type="entry name" value="Immunoglobulins"/>
    <property type="match status" value="2"/>
</dbReference>
<sequence length="339" mass="37867">MSRGYRSHLVFSGIIVWSMAIFRVSDGGSITWFDPPPFETVTDSAIISAVNKTLIRGFPDEELSCNFSLTADLSLITVSMKYGASTIATYLQSQQALSVDPTFVSRLNATWVPNKLTLILFSVTDAGKGEYRCEVVTYAGSVQTWVRKIQVSLVESSVERGLSVNKEMEIKNLKEQTLNSSIQGTSRYENYLEDERRKKRTEQEQWKGKSVLEVIEEMKKKKARVGSDIKSLNETGNELCVKAEATDKLAFVTQADSLPSIITKITGKTVKERWNVTLKCLADGTPPIRITWTRLSDNTTVTMPLINISRHDVRDYRCTADNGVGNPATRDVSIDVQCK</sequence>
<feature type="signal peptide" evidence="6">
    <location>
        <begin position="1"/>
        <end position="27"/>
    </location>
</feature>
<evidence type="ECO:0000256" key="2">
    <source>
        <dbReference type="ARBA" id="ARBA00023136"/>
    </source>
</evidence>
<dbReference type="InterPro" id="IPR013783">
    <property type="entry name" value="Ig-like_fold"/>
</dbReference>
<evidence type="ECO:0000256" key="6">
    <source>
        <dbReference type="SAM" id="SignalP"/>
    </source>
</evidence>
<reference evidence="8" key="1">
    <citation type="journal article" date="2023" name="G3 (Bethesda)">
        <title>Whole genome assembly and annotation of the endangered Caribbean coral Acropora cervicornis.</title>
        <authorList>
            <person name="Selwyn J.D."/>
            <person name="Vollmer S.V."/>
        </authorList>
    </citation>
    <scope>NUCLEOTIDE SEQUENCE</scope>
    <source>
        <strain evidence="8">K2</strain>
    </source>
</reference>
<dbReference type="GO" id="GO:0005886">
    <property type="term" value="C:plasma membrane"/>
    <property type="evidence" value="ECO:0007669"/>
    <property type="project" value="TreeGrafter"/>
</dbReference>